<feature type="chain" id="PRO_5021933427" evidence="5">
    <location>
        <begin position="29"/>
        <end position="849"/>
    </location>
</feature>
<dbReference type="InterPro" id="IPR055188">
    <property type="entry name" value="Choice_anch_I"/>
</dbReference>
<name>A0A542ZAA7_9ACTN</name>
<evidence type="ECO:0000313" key="8">
    <source>
        <dbReference type="EMBL" id="TQL57256.1"/>
    </source>
</evidence>
<dbReference type="InterPro" id="IPR006970">
    <property type="entry name" value="PT"/>
</dbReference>
<dbReference type="InterPro" id="IPR027372">
    <property type="entry name" value="Phytase-like_dom"/>
</dbReference>
<comment type="caution">
    <text evidence="8">The sequence shown here is derived from an EMBL/GenBank/DDBJ whole genome shotgun (WGS) entry which is preliminary data.</text>
</comment>
<feature type="region of interest" description="Disordered" evidence="3">
    <location>
        <begin position="716"/>
        <end position="828"/>
    </location>
</feature>
<keyword evidence="9" id="KW-1185">Reference proteome</keyword>
<evidence type="ECO:0000259" key="7">
    <source>
        <dbReference type="Pfam" id="PF22494"/>
    </source>
</evidence>
<dbReference type="InterPro" id="IPR015943">
    <property type="entry name" value="WD40/YVTN_repeat-like_dom_sf"/>
</dbReference>
<feature type="transmembrane region" description="Helical" evidence="4">
    <location>
        <begin position="826"/>
        <end position="846"/>
    </location>
</feature>
<evidence type="ECO:0000256" key="3">
    <source>
        <dbReference type="SAM" id="MobiDB-lite"/>
    </source>
</evidence>
<evidence type="ECO:0000259" key="6">
    <source>
        <dbReference type="Pfam" id="PF13449"/>
    </source>
</evidence>
<evidence type="ECO:0000256" key="4">
    <source>
        <dbReference type="SAM" id="Phobius"/>
    </source>
</evidence>
<sequence length="849" mass="89451">MNQPRVRATATALVALGFAATSALPAAAAFPEPEQPAFNRVSTIPAYENTDVGQESVAEISSVTKDGNTVVYTDAESKVLGFVDISDPANATADGVLELPGEPTSVYVADTPQGEYILAVVNTSESFTDPSGVVMVFDAATREQVGQIDLGGQPDSIDVNADGTQAVIAIENERDEELTPEGGEEGDLPQMPAGHVVLIDLTAPVADWTPETVDVSGLEGLDTPEDPEPEYVKYSPNGEKIAVTLQENNGIVIIDAASGTVENHFSAGEVTVDGVDTVDDGRIDMSGSITAVREPDAIGWVDDTHVATANEGDWKGGSRGWSIFDATTGEVTWDAGNTFEKLAVSIGHYPDGRSEKKGTEPEGLAVGTYNGVPMAFVASERGNFVAVYDVSDPSEPVFKQVLPSTMGPEGLLPIPERNLLVVSSEEDSADDGVRATLQTYEFGDTPASYPEIASDLDDPIAWNALGSLTADPEDPTRLWTSSDDALGPSRILEIDNSGAPAQIVAQTPITLNGSEVTFDIEGIWKDPAGGFWLAVEGATGAENQIVQVNDDGEVLRTWPLPSDVAEKMDKFGIEGITGQADGSIWFTLQRELEGEDIIRIGRLDPESGDMGWFGYTPEAPEGDGWVGLSEIVAVDEDTFAVIERDNQAGDLAAIKRVYYVQATGEPGTSDAPTPLTKELAIDVLPMLGDTNGWEQEKLEGLAIDADRNLWAITDNDAVDDNSGETRFMNLGNADELNPFPADEPTAEPSDEPTAEPSDEPTAEPSDEPTAEPSDEPTAEPSDEPTVEPSDEPSEPETSAAPTSDAPAPDPEQDEGRGGRLPSTGSALGLGAILGGLAAVAAGVTILRRR</sequence>
<dbReference type="Pfam" id="PF22494">
    <property type="entry name" value="choice_anch_I"/>
    <property type="match status" value="1"/>
</dbReference>
<reference evidence="8 9" key="1">
    <citation type="submission" date="2019-06" db="EMBL/GenBank/DDBJ databases">
        <title>Sequencing the genomes of 1000 actinobacteria strains.</title>
        <authorList>
            <person name="Klenk H.-P."/>
        </authorList>
    </citation>
    <scope>NUCLEOTIDE SEQUENCE [LARGE SCALE GENOMIC DNA]</scope>
    <source>
        <strain evidence="8 9">DSM 8251</strain>
    </source>
</reference>
<dbReference type="Gene3D" id="2.130.10.10">
    <property type="entry name" value="YVTN repeat-like/Quinoprotein amine dehydrogenase"/>
    <property type="match status" value="2"/>
</dbReference>
<dbReference type="SUPFAM" id="SSF50969">
    <property type="entry name" value="YVTN repeat-like/Quinoprotein amine dehydrogenase"/>
    <property type="match status" value="1"/>
</dbReference>
<dbReference type="InterPro" id="IPR052956">
    <property type="entry name" value="Mesenchyme-surface_protein"/>
</dbReference>
<dbReference type="Pfam" id="PF04886">
    <property type="entry name" value="PT"/>
    <property type="match status" value="1"/>
</dbReference>
<dbReference type="PANTHER" id="PTHR46928">
    <property type="entry name" value="MESENCHYME-SPECIFIC CELL SURFACE GLYCOPROTEIN"/>
    <property type="match status" value="1"/>
</dbReference>
<keyword evidence="4" id="KW-1133">Transmembrane helix</keyword>
<feature type="compositionally biased region" description="Low complexity" evidence="3">
    <location>
        <begin position="795"/>
        <end position="806"/>
    </location>
</feature>
<feature type="compositionally biased region" description="Acidic residues" evidence="3">
    <location>
        <begin position="744"/>
        <end position="794"/>
    </location>
</feature>
<dbReference type="PANTHER" id="PTHR46928:SF1">
    <property type="entry name" value="MESENCHYME-SPECIFIC CELL SURFACE GLYCOPROTEIN"/>
    <property type="match status" value="1"/>
</dbReference>
<evidence type="ECO:0000256" key="2">
    <source>
        <dbReference type="ARBA" id="ARBA00022737"/>
    </source>
</evidence>
<feature type="signal peptide" evidence="5">
    <location>
        <begin position="1"/>
        <end position="28"/>
    </location>
</feature>
<protein>
    <submittedName>
        <fullName evidence="8">PT repeat-containing protein</fullName>
    </submittedName>
</protein>
<dbReference type="Proteomes" id="UP000316196">
    <property type="component" value="Unassembled WGS sequence"/>
</dbReference>
<dbReference type="AlphaFoldDB" id="A0A542ZAA7"/>
<accession>A0A542ZAA7</accession>
<feature type="domain" description="Choice-of-anchor I" evidence="7">
    <location>
        <begin position="317"/>
        <end position="399"/>
    </location>
</feature>
<dbReference type="OrthoDB" id="1016457at2"/>
<dbReference type="RefSeq" id="WP_142094354.1">
    <property type="nucleotide sequence ID" value="NZ_BAAAMD010000003.1"/>
</dbReference>
<evidence type="ECO:0000256" key="1">
    <source>
        <dbReference type="ARBA" id="ARBA00022729"/>
    </source>
</evidence>
<keyword evidence="4" id="KW-0812">Transmembrane</keyword>
<keyword evidence="4" id="KW-0472">Membrane</keyword>
<feature type="domain" description="Phytase-like" evidence="6">
    <location>
        <begin position="461"/>
        <end position="716"/>
    </location>
</feature>
<organism evidence="8 9">
    <name type="scientific">Propioniferax innocua</name>
    <dbReference type="NCBI Taxonomy" id="1753"/>
    <lineage>
        <taxon>Bacteria</taxon>
        <taxon>Bacillati</taxon>
        <taxon>Actinomycetota</taxon>
        <taxon>Actinomycetes</taxon>
        <taxon>Propionibacteriales</taxon>
        <taxon>Propionibacteriaceae</taxon>
        <taxon>Propioniferax</taxon>
    </lineage>
</organism>
<gene>
    <name evidence="8" type="ORF">FB460_2332</name>
</gene>
<dbReference type="EMBL" id="VFOR01000003">
    <property type="protein sequence ID" value="TQL57256.1"/>
    <property type="molecule type" value="Genomic_DNA"/>
</dbReference>
<dbReference type="Pfam" id="PF13449">
    <property type="entry name" value="Phytase-like"/>
    <property type="match status" value="1"/>
</dbReference>
<dbReference type="InterPro" id="IPR011044">
    <property type="entry name" value="Quino_amine_DH_bsu"/>
</dbReference>
<dbReference type="SUPFAM" id="SSF63829">
    <property type="entry name" value="Calcium-dependent phosphotriesterase"/>
    <property type="match status" value="1"/>
</dbReference>
<evidence type="ECO:0000256" key="5">
    <source>
        <dbReference type="SAM" id="SignalP"/>
    </source>
</evidence>
<keyword evidence="2" id="KW-0677">Repeat</keyword>
<evidence type="ECO:0000313" key="9">
    <source>
        <dbReference type="Proteomes" id="UP000316196"/>
    </source>
</evidence>
<keyword evidence="1 5" id="KW-0732">Signal</keyword>
<proteinExistence type="predicted"/>